<dbReference type="Proteomes" id="UP000018861">
    <property type="component" value="Unassembled WGS sequence"/>
</dbReference>
<gene>
    <name evidence="1" type="ORF">JCM6292_979</name>
</gene>
<name>W4P4U3_9BACE</name>
<evidence type="ECO:0000313" key="2">
    <source>
        <dbReference type="Proteomes" id="UP000018861"/>
    </source>
</evidence>
<organism evidence="1 2">
    <name type="scientific">Bacteroides pyogenes JCM 6292</name>
    <dbReference type="NCBI Taxonomy" id="1235809"/>
    <lineage>
        <taxon>Bacteria</taxon>
        <taxon>Pseudomonadati</taxon>
        <taxon>Bacteroidota</taxon>
        <taxon>Bacteroidia</taxon>
        <taxon>Bacteroidales</taxon>
        <taxon>Bacteroidaceae</taxon>
        <taxon>Bacteroides</taxon>
    </lineage>
</organism>
<proteinExistence type="predicted"/>
<protein>
    <submittedName>
        <fullName evidence="1">Lipoteichoic acid synthase LtaS Type IVb</fullName>
    </submittedName>
</protein>
<evidence type="ECO:0000313" key="1">
    <source>
        <dbReference type="EMBL" id="GAE14792.1"/>
    </source>
</evidence>
<accession>W4P4U3</accession>
<dbReference type="EMBL" id="BAIQ01000007">
    <property type="protein sequence ID" value="GAE14792.1"/>
    <property type="molecule type" value="Genomic_DNA"/>
</dbReference>
<reference evidence="1 2" key="1">
    <citation type="journal article" date="2014" name="Genome Announc.">
        <title>Draft Genome Sequences of Three Strains of Bacteroides pyogenes Isolated from a Cat and Swine.</title>
        <authorList>
            <person name="Sakamoto M."/>
            <person name="Oshima K."/>
            <person name="Suda W."/>
            <person name="Kitamura K."/>
            <person name="Iida T."/>
            <person name="Hattori M."/>
            <person name="Ohkuma M."/>
        </authorList>
    </citation>
    <scope>NUCLEOTIDE SEQUENCE [LARGE SCALE GENOMIC DNA]</scope>
    <source>
        <strain evidence="1 2">JCM 6292</strain>
    </source>
</reference>
<dbReference type="AlphaFoldDB" id="W4P4U3"/>
<sequence length="72" mass="8036">MYPTLLDLIGADDYPWRGLGRSILSPDKKGFAISSQMEIIGDTTGVSPAELQHARDAWRVSDLMICCDYFAR</sequence>
<comment type="caution">
    <text evidence="1">The sequence shown here is derived from an EMBL/GenBank/DDBJ whole genome shotgun (WGS) entry which is preliminary data.</text>
</comment>